<dbReference type="Pfam" id="PF18950">
    <property type="entry name" value="DUF5694"/>
    <property type="match status" value="1"/>
</dbReference>
<sequence>MKFKLTLTIVLLTLSTIAYAQSQKTDLLILGSDHLSQIYKTDNPRTDVLLPKRQKEIKEFINLVAPYNPDLVMVEVLPEHQKEIDSLYSLFLQNKLNFGNLSDGRSEVYQLAFRISKQLNLPKVYCVNALGGTSQSILDNGENIELYKSEGLALRTIVNEKYKALQKDSLSLKDYLIFLNQQQTYSKVYHLRYITPARVINGTFKNPDALIDTAFIDSKYIGAELISAFKNRDYKIYSNIVTSQKSESAKRVLLIIGVAHIGSLKNIIRDDEEFNLIEADKYLNK</sequence>
<name>A0A4R0NMN7_9SPHI</name>
<dbReference type="Proteomes" id="UP000291485">
    <property type="component" value="Unassembled WGS sequence"/>
</dbReference>
<protein>
    <recommendedName>
        <fullName evidence="4">Haem-binding uptake, Tiki superfamily, ChaN</fullName>
    </recommendedName>
</protein>
<evidence type="ECO:0000313" key="3">
    <source>
        <dbReference type="Proteomes" id="UP000291485"/>
    </source>
</evidence>
<keyword evidence="1" id="KW-0732">Signal</keyword>
<gene>
    <name evidence="2" type="ORF">EZ449_18795</name>
</gene>
<keyword evidence="3" id="KW-1185">Reference proteome</keyword>
<evidence type="ECO:0000256" key="1">
    <source>
        <dbReference type="SAM" id="SignalP"/>
    </source>
</evidence>
<evidence type="ECO:0000313" key="2">
    <source>
        <dbReference type="EMBL" id="TCD02111.1"/>
    </source>
</evidence>
<accession>A0A4R0NMN7</accession>
<feature type="chain" id="PRO_5020696813" description="Haem-binding uptake, Tiki superfamily, ChaN" evidence="1">
    <location>
        <begin position="21"/>
        <end position="285"/>
    </location>
</feature>
<reference evidence="2 3" key="1">
    <citation type="submission" date="2019-02" db="EMBL/GenBank/DDBJ databases">
        <title>Pedobacter sp. RP-3-11 sp. nov., isolated from Arctic soil.</title>
        <authorList>
            <person name="Dahal R.H."/>
        </authorList>
    </citation>
    <scope>NUCLEOTIDE SEQUENCE [LARGE SCALE GENOMIC DNA]</scope>
    <source>
        <strain evidence="2 3">RP-3-11</strain>
    </source>
</reference>
<feature type="signal peptide" evidence="1">
    <location>
        <begin position="1"/>
        <end position="20"/>
    </location>
</feature>
<dbReference type="OrthoDB" id="7055505at2"/>
<organism evidence="2 3">
    <name type="scientific">Pedobacter frigidisoli</name>
    <dbReference type="NCBI Taxonomy" id="2530455"/>
    <lineage>
        <taxon>Bacteria</taxon>
        <taxon>Pseudomonadati</taxon>
        <taxon>Bacteroidota</taxon>
        <taxon>Sphingobacteriia</taxon>
        <taxon>Sphingobacteriales</taxon>
        <taxon>Sphingobacteriaceae</taxon>
        <taxon>Pedobacter</taxon>
    </lineage>
</organism>
<evidence type="ECO:0008006" key="4">
    <source>
        <dbReference type="Google" id="ProtNLM"/>
    </source>
</evidence>
<dbReference type="EMBL" id="SJSN01000018">
    <property type="protein sequence ID" value="TCD02111.1"/>
    <property type="molecule type" value="Genomic_DNA"/>
</dbReference>
<dbReference type="InterPro" id="IPR043749">
    <property type="entry name" value="DUF5694"/>
</dbReference>
<dbReference type="AlphaFoldDB" id="A0A4R0NMN7"/>
<proteinExistence type="predicted"/>
<comment type="caution">
    <text evidence="2">The sequence shown here is derived from an EMBL/GenBank/DDBJ whole genome shotgun (WGS) entry which is preliminary data.</text>
</comment>
<dbReference type="RefSeq" id="WP_131561794.1">
    <property type="nucleotide sequence ID" value="NZ_SJSN01000018.1"/>
</dbReference>